<organism evidence="3 4">
    <name type="scientific">Ascochyta lentis</name>
    <dbReference type="NCBI Taxonomy" id="205686"/>
    <lineage>
        <taxon>Eukaryota</taxon>
        <taxon>Fungi</taxon>
        <taxon>Dikarya</taxon>
        <taxon>Ascomycota</taxon>
        <taxon>Pezizomycotina</taxon>
        <taxon>Dothideomycetes</taxon>
        <taxon>Pleosporomycetidae</taxon>
        <taxon>Pleosporales</taxon>
        <taxon>Pleosporineae</taxon>
        <taxon>Didymellaceae</taxon>
        <taxon>Ascochyta</taxon>
    </lineage>
</organism>
<dbReference type="Gene3D" id="3.60.130.10">
    <property type="entry name" value="Clavaminate synthase-like"/>
    <property type="match status" value="1"/>
</dbReference>
<accession>A0A8H7IZ90</accession>
<protein>
    <recommendedName>
        <fullName evidence="2">TauD/TfdA-like domain-containing protein</fullName>
    </recommendedName>
</protein>
<dbReference type="GO" id="GO:0016491">
    <property type="term" value="F:oxidoreductase activity"/>
    <property type="evidence" value="ECO:0007669"/>
    <property type="project" value="UniProtKB-KW"/>
</dbReference>
<evidence type="ECO:0000313" key="3">
    <source>
        <dbReference type="EMBL" id="KAF9692193.1"/>
    </source>
</evidence>
<dbReference type="PANTHER" id="PTHR37285">
    <property type="entry name" value="SPORE WALL MATURATION PROTEIN DIT1"/>
    <property type="match status" value="1"/>
</dbReference>
<evidence type="ECO:0000256" key="1">
    <source>
        <dbReference type="ARBA" id="ARBA00023002"/>
    </source>
</evidence>
<reference evidence="3" key="1">
    <citation type="submission" date="2018-12" db="EMBL/GenBank/DDBJ databases">
        <authorList>
            <person name="Syme R.A."/>
            <person name="Farfan-Caceres L."/>
            <person name="Lichtenzveig J."/>
        </authorList>
    </citation>
    <scope>NUCLEOTIDE SEQUENCE</scope>
    <source>
        <strain evidence="3">Al4</strain>
    </source>
</reference>
<feature type="domain" description="TauD/TfdA-like" evidence="2">
    <location>
        <begin position="402"/>
        <end position="646"/>
    </location>
</feature>
<dbReference type="Pfam" id="PF02668">
    <property type="entry name" value="TauD"/>
    <property type="match status" value="1"/>
</dbReference>
<dbReference type="Proteomes" id="UP000651452">
    <property type="component" value="Unassembled WGS sequence"/>
</dbReference>
<dbReference type="InterPro" id="IPR007817">
    <property type="entry name" value="Isocyanide_synthase_DIT1"/>
</dbReference>
<reference evidence="3" key="2">
    <citation type="submission" date="2020-09" db="EMBL/GenBank/DDBJ databases">
        <title>Reference genome assembly for Australian Ascochyta lentis isolate Al4.</title>
        <authorList>
            <person name="Lee R.C."/>
            <person name="Farfan-Caceres L.M."/>
            <person name="Debler J.W."/>
            <person name="Williams A.H."/>
            <person name="Henares B.M."/>
        </authorList>
    </citation>
    <scope>NUCLEOTIDE SEQUENCE</scope>
    <source>
        <strain evidence="3">Al4</strain>
    </source>
</reference>
<dbReference type="InterPro" id="IPR003819">
    <property type="entry name" value="TauD/TfdA-like"/>
</dbReference>
<sequence>MDSPHTPQFIAMTKNKANEIEPIQIATTELDDALDSGHNTQVPASQHEATAAVVLKIIEQYGLNYERTGSWNGFETFFPIVLAQVSRGEPIKMLLPGFPFKSPNSRDKVLGNLPDLGEELALKHLNGLCENIKAVYEQGAEIHITSDGLVYNDLLGVPDEDVWDFGEAVRQITIDNGLNHLSFLRLWDLLGTPGTWSREYYLANAHNIRQELKDRYGDPQFEADMASKSSSDMQMTHTKYLEFLKSDLLLNKTWLQQTPEEQNVTIADTAKAMMGRWKAFAAVLEASRTDYVRLSIHDSSGKDKLSMALIPQQQRGALGATPWHSVVVTELDGSYRSVQRQLVEQEKYELIYHNGRPYFYRAKSELFDWSDDGCDVVFEHLYPTGLIIRPAAGAPSMTTVPMKKVRALTNTFSPIVLRGFSNTTDQETFVDSAHKLGEVLVWPQYGIMAKVKDAGKDDKNANNVTSNEAMPMHFDGIFKYKDFIHPDTGEVTKVLNPPGYQYFTCIATAPKGSGYTLFTASRLFFRYLSHPWTVERLEPVTWGTHNTGFWKQDQEKLSLVVKHPTTGEPCLRWHEPWNKTKYSTCDVFIENEDKALVDVINAGIYDWRSCLRFSWEKGDLLVSDNTAMLHTRSAYESDCDREMWRIHFD</sequence>
<comment type="caution">
    <text evidence="3">The sequence shown here is derived from an EMBL/GenBank/DDBJ whole genome shotgun (WGS) entry which is preliminary data.</text>
</comment>
<evidence type="ECO:0000313" key="4">
    <source>
        <dbReference type="Proteomes" id="UP000651452"/>
    </source>
</evidence>
<proteinExistence type="predicted"/>
<dbReference type="OrthoDB" id="429813at2759"/>
<keyword evidence="4" id="KW-1185">Reference proteome</keyword>
<dbReference type="InterPro" id="IPR042098">
    <property type="entry name" value="TauD-like_sf"/>
</dbReference>
<dbReference type="Pfam" id="PF05141">
    <property type="entry name" value="DIT1_PvcA"/>
    <property type="match status" value="1"/>
</dbReference>
<dbReference type="PANTHER" id="PTHR37285:SF6">
    <property type="entry name" value="BIOSYNTHESIS PROTEIN, PUTATIVE (AFU_ORTHOLOGUE AFUA_5G02660)-RELATED"/>
    <property type="match status" value="1"/>
</dbReference>
<dbReference type="AlphaFoldDB" id="A0A8H7IZ90"/>
<evidence type="ECO:0000259" key="2">
    <source>
        <dbReference type="Pfam" id="PF02668"/>
    </source>
</evidence>
<keyword evidence="1" id="KW-0560">Oxidoreductase</keyword>
<gene>
    <name evidence="3" type="ORF">EKO04_009986</name>
</gene>
<name>A0A8H7IZ90_9PLEO</name>
<dbReference type="EMBL" id="RZGK01000019">
    <property type="protein sequence ID" value="KAF9692193.1"/>
    <property type="molecule type" value="Genomic_DNA"/>
</dbReference>
<dbReference type="SUPFAM" id="SSF51197">
    <property type="entry name" value="Clavaminate synthase-like"/>
    <property type="match status" value="1"/>
</dbReference>